<dbReference type="NCBIfam" id="TIGR02532">
    <property type="entry name" value="IV_pilin_GFxxxE"/>
    <property type="match status" value="1"/>
</dbReference>
<evidence type="ECO:0000256" key="1">
    <source>
        <dbReference type="SAM" id="Phobius"/>
    </source>
</evidence>
<evidence type="ECO:0000313" key="2">
    <source>
        <dbReference type="EMBL" id="OGZ68369.1"/>
    </source>
</evidence>
<keyword evidence="1" id="KW-0812">Transmembrane</keyword>
<name>A0A1G2I117_9BACT</name>
<proteinExistence type="predicted"/>
<reference evidence="2 3" key="1">
    <citation type="journal article" date="2016" name="Nat. Commun.">
        <title>Thousands of microbial genomes shed light on interconnected biogeochemical processes in an aquifer system.</title>
        <authorList>
            <person name="Anantharaman K."/>
            <person name="Brown C.T."/>
            <person name="Hug L.A."/>
            <person name="Sharon I."/>
            <person name="Castelle C.J."/>
            <person name="Probst A.J."/>
            <person name="Thomas B.C."/>
            <person name="Singh A."/>
            <person name="Wilkins M.J."/>
            <person name="Karaoz U."/>
            <person name="Brodie E.L."/>
            <person name="Williams K.H."/>
            <person name="Hubbard S.S."/>
            <person name="Banfield J.F."/>
        </authorList>
    </citation>
    <scope>NUCLEOTIDE SEQUENCE [LARGE SCALE GENOMIC DNA]</scope>
</reference>
<dbReference type="Pfam" id="PF07963">
    <property type="entry name" value="N_methyl"/>
    <property type="match status" value="1"/>
</dbReference>
<sequence length="187" mass="19616">MGGEEFNYPILMQTSKGLPSTTFATQSLSYINNYSNSKPKIKQSVSRESGAGFTIIELLVVVAIIAVLTGIVVANTTQYINRGKDSSIQGSLSSLSTNASVYFDSVGDYTSLCSDPTVTNPLAAADKANDGNTTPDQVTDCDSNATEWRACGQLKVTSADYFCVDYSGAKKIVTAATCAGGDDTACP</sequence>
<dbReference type="InterPro" id="IPR045584">
    <property type="entry name" value="Pilin-like"/>
</dbReference>
<dbReference type="InterPro" id="IPR012902">
    <property type="entry name" value="N_methyl_site"/>
</dbReference>
<organism evidence="2 3">
    <name type="scientific">Candidatus Staskawiczbacteria bacterium RIFCSPHIGHO2_02_FULL_42_22</name>
    <dbReference type="NCBI Taxonomy" id="1802207"/>
    <lineage>
        <taxon>Bacteria</taxon>
        <taxon>Candidatus Staskawicziibacteriota</taxon>
    </lineage>
</organism>
<dbReference type="Proteomes" id="UP000178820">
    <property type="component" value="Unassembled WGS sequence"/>
</dbReference>
<dbReference type="Gene3D" id="3.30.700.10">
    <property type="entry name" value="Glycoprotein, Type 4 Pilin"/>
    <property type="match status" value="1"/>
</dbReference>
<protein>
    <recommendedName>
        <fullName evidence="4">Type II secretion system protein GspG C-terminal domain-containing protein</fullName>
    </recommendedName>
</protein>
<keyword evidence="1" id="KW-0472">Membrane</keyword>
<evidence type="ECO:0008006" key="4">
    <source>
        <dbReference type="Google" id="ProtNLM"/>
    </source>
</evidence>
<dbReference type="AlphaFoldDB" id="A0A1G2I117"/>
<comment type="caution">
    <text evidence="2">The sequence shown here is derived from an EMBL/GenBank/DDBJ whole genome shotgun (WGS) entry which is preliminary data.</text>
</comment>
<keyword evidence="1" id="KW-1133">Transmembrane helix</keyword>
<dbReference type="STRING" id="1802207.A3D44_01730"/>
<dbReference type="SUPFAM" id="SSF54523">
    <property type="entry name" value="Pili subunits"/>
    <property type="match status" value="1"/>
</dbReference>
<gene>
    <name evidence="2" type="ORF">A3D44_01730</name>
</gene>
<accession>A0A1G2I117</accession>
<evidence type="ECO:0000313" key="3">
    <source>
        <dbReference type="Proteomes" id="UP000178820"/>
    </source>
</evidence>
<feature type="transmembrane region" description="Helical" evidence="1">
    <location>
        <begin position="51"/>
        <end position="74"/>
    </location>
</feature>
<dbReference type="EMBL" id="MHOT01000023">
    <property type="protein sequence ID" value="OGZ68369.1"/>
    <property type="molecule type" value="Genomic_DNA"/>
</dbReference>